<evidence type="ECO:0000313" key="3">
    <source>
        <dbReference type="Proteomes" id="UP000292855"/>
    </source>
</evidence>
<dbReference type="Proteomes" id="UP000292855">
    <property type="component" value="Unassembled WGS sequence"/>
</dbReference>
<feature type="coiled-coil region" evidence="1">
    <location>
        <begin position="156"/>
        <end position="190"/>
    </location>
</feature>
<organism evidence="2 3">
    <name type="scientific">Sphingobacterium corticibacterium</name>
    <dbReference type="NCBI Taxonomy" id="2484746"/>
    <lineage>
        <taxon>Bacteria</taxon>
        <taxon>Pseudomonadati</taxon>
        <taxon>Bacteroidota</taxon>
        <taxon>Sphingobacteriia</taxon>
        <taxon>Sphingobacteriales</taxon>
        <taxon>Sphingobacteriaceae</taxon>
        <taxon>Sphingobacterium</taxon>
    </lineage>
</organism>
<evidence type="ECO:0000256" key="1">
    <source>
        <dbReference type="SAM" id="Coils"/>
    </source>
</evidence>
<evidence type="ECO:0000313" key="2">
    <source>
        <dbReference type="EMBL" id="RZF61458.1"/>
    </source>
</evidence>
<keyword evidence="1" id="KW-0175">Coiled coil</keyword>
<sequence>MNKLIIIGNGFDLAHGLKTDYNSFIKWFVIKCFREASFEDKNASERPIHVSNQIFEICASTSTVIYSAPSFSSIEDLVDELLEGKYTLNDQYQTIELRNKYFNIRGTVKSSLLEGILADKREYNWVDIESHFYQRLKKILVERKRYTAEYYHDLSVKERTELLDKLNQELDELKEQLSEYLTDVSKAAQVNSVFEEFVHEDINTHAILEKHQLANKEVSKTPHGFINSTSVKFLDFNYTSLVRQLTSGSDTGYIPIHGTLNNPENPLIFGYGDEIDDDYLKMEKTNINAYLKHIKSFAYFRTNQYSRLVNFVSAEPYVIYIWGHSCGLSDRTLLNMIFEHDNCAGIKIFYHQKEDGRDNFEEITQNIARHFKDKVKMRNRVFNKTHCCAMPQVKAD</sequence>
<dbReference type="EMBL" id="SGIT01000001">
    <property type="protein sequence ID" value="RZF61458.1"/>
    <property type="molecule type" value="Genomic_DNA"/>
</dbReference>
<name>A0A4V2DCH0_9SPHI</name>
<comment type="caution">
    <text evidence="2">The sequence shown here is derived from an EMBL/GenBank/DDBJ whole genome shotgun (WGS) entry which is preliminary data.</text>
</comment>
<evidence type="ECO:0008006" key="4">
    <source>
        <dbReference type="Google" id="ProtNLM"/>
    </source>
</evidence>
<protein>
    <recommendedName>
        <fullName evidence="4">Bacteriophage abortive infection AbiH</fullName>
    </recommendedName>
</protein>
<dbReference type="RefSeq" id="WP_130139688.1">
    <property type="nucleotide sequence ID" value="NZ_SGIT01000001.1"/>
</dbReference>
<proteinExistence type="predicted"/>
<accession>A0A4V2DCH0</accession>
<dbReference type="Pfam" id="PF14253">
    <property type="entry name" value="AbiH"/>
    <property type="match status" value="1"/>
</dbReference>
<dbReference type="AlphaFoldDB" id="A0A4V2DCH0"/>
<dbReference type="InterPro" id="IPR025935">
    <property type="entry name" value="AbiH"/>
</dbReference>
<gene>
    <name evidence="2" type="ORF">EWE74_01040</name>
</gene>
<keyword evidence="3" id="KW-1185">Reference proteome</keyword>
<dbReference type="OrthoDB" id="5903604at2"/>
<reference evidence="2 3" key="1">
    <citation type="submission" date="2019-02" db="EMBL/GenBank/DDBJ databases">
        <authorList>
            <person name="Li Y."/>
        </authorList>
    </citation>
    <scope>NUCLEOTIDE SEQUENCE [LARGE SCALE GENOMIC DNA]</scope>
    <source>
        <strain evidence="2 3">30C10-4-7</strain>
    </source>
</reference>